<evidence type="ECO:0000256" key="1">
    <source>
        <dbReference type="ARBA" id="ARBA00001163"/>
    </source>
</evidence>
<comment type="catalytic activity">
    <reaction evidence="1">
        <text>5-hydroxy-2-oxo-4-ureido-2,5-dihydro-1H-imidazole-5-carboxylate + H(+) = (S)-allantoin + CO2</text>
        <dbReference type="Rhea" id="RHEA:26301"/>
        <dbReference type="ChEBI" id="CHEBI:15378"/>
        <dbReference type="ChEBI" id="CHEBI:15678"/>
        <dbReference type="ChEBI" id="CHEBI:16526"/>
        <dbReference type="ChEBI" id="CHEBI:58639"/>
        <dbReference type="EC" id="4.1.1.97"/>
    </reaction>
</comment>
<dbReference type="AlphaFoldDB" id="A0A1E3H059"/>
<keyword evidence="9" id="KW-1185">Reference proteome</keyword>
<dbReference type="OrthoDB" id="9800909at2"/>
<name>A0A1E3H059_9HYPH</name>
<dbReference type="SUPFAM" id="SSF158694">
    <property type="entry name" value="UraD-Like"/>
    <property type="match status" value="1"/>
</dbReference>
<reference evidence="8 9" key="1">
    <citation type="submission" date="2016-07" db="EMBL/GenBank/DDBJ databases">
        <title>Draft Genome Sequence of Methylobrevis pamukkalensis PK2.</title>
        <authorList>
            <person name="Vasilenko O.V."/>
            <person name="Doronina N.V."/>
            <person name="Shmareva M.N."/>
            <person name="Tarlachkov S.V."/>
            <person name="Mustakhimov I."/>
            <person name="Trotsenko Y.A."/>
        </authorList>
    </citation>
    <scope>NUCLEOTIDE SEQUENCE [LARGE SCALE GENOMIC DNA]</scope>
    <source>
        <strain evidence="8 9">PK2</strain>
    </source>
</reference>
<dbReference type="Proteomes" id="UP000094622">
    <property type="component" value="Unassembled WGS sequence"/>
</dbReference>
<dbReference type="InterPro" id="IPR036778">
    <property type="entry name" value="OHCU_decarboxylase_sf"/>
</dbReference>
<dbReference type="Gene3D" id="1.10.3330.10">
    <property type="entry name" value="Oxo-4-hydroxy-4-carboxy-5-ureidoimidazoline decarboxylase"/>
    <property type="match status" value="1"/>
</dbReference>
<dbReference type="InterPro" id="IPR017580">
    <property type="entry name" value="OHCU_decarboxylase-1"/>
</dbReference>
<dbReference type="GO" id="GO:0019628">
    <property type="term" value="P:urate catabolic process"/>
    <property type="evidence" value="ECO:0007669"/>
    <property type="project" value="UniProtKB-UniPathway"/>
</dbReference>
<dbReference type="NCBIfam" id="TIGR03164">
    <property type="entry name" value="UHCUDC"/>
    <property type="match status" value="1"/>
</dbReference>
<dbReference type="PANTHER" id="PTHR43466">
    <property type="entry name" value="2-OXO-4-HYDROXY-4-CARBOXY-5-UREIDOIMIDAZOLINE DECARBOXYLASE-RELATED"/>
    <property type="match status" value="1"/>
</dbReference>
<evidence type="ECO:0000256" key="3">
    <source>
        <dbReference type="ARBA" id="ARBA00012257"/>
    </source>
</evidence>
<dbReference type="PANTHER" id="PTHR43466:SF1">
    <property type="entry name" value="2-OXO-4-HYDROXY-4-CARBOXY-5-UREIDOIMIDAZOLINE DECARBOXYLASE-RELATED"/>
    <property type="match status" value="1"/>
</dbReference>
<keyword evidence="4" id="KW-0659">Purine metabolism</keyword>
<dbReference type="RefSeq" id="WP_083255761.1">
    <property type="nucleotide sequence ID" value="NZ_MCRJ01000079.1"/>
</dbReference>
<dbReference type="UniPathway" id="UPA00394">
    <property type="reaction ID" value="UER00652"/>
</dbReference>
<evidence type="ECO:0000256" key="5">
    <source>
        <dbReference type="ARBA" id="ARBA00022793"/>
    </source>
</evidence>
<evidence type="ECO:0000313" key="8">
    <source>
        <dbReference type="EMBL" id="ODN69672.1"/>
    </source>
</evidence>
<sequence length="172" mass="19137">MNGAVPISVVNRLPRADFLARFEDVAEHSPWVAELAELSRPYPDRDAMILAFINAVEVAPEAEKIGLIRAHPDLAGKAAIAGEIAEDSRREQAGAGLSQLTPEEFSRFQDLNTRYRKRFGFPFILAVKGASKDTILAEFGQRVHNDPGLELLTALTQIGRIFRFRIEDRVLP</sequence>
<accession>A0A1E3H059</accession>
<feature type="domain" description="Oxo-4-hydroxy-4-carboxy-5-ureidoimidazoline decarboxylase" evidence="7">
    <location>
        <begin position="11"/>
        <end position="167"/>
    </location>
</feature>
<dbReference type="PATRIC" id="fig|1439726.3.peg.3161"/>
<comment type="caution">
    <text evidence="8">The sequence shown here is derived from an EMBL/GenBank/DDBJ whole genome shotgun (WGS) entry which is preliminary data.</text>
</comment>
<dbReference type="EC" id="4.1.1.97" evidence="3"/>
<dbReference type="EMBL" id="MCRJ01000079">
    <property type="protein sequence ID" value="ODN69672.1"/>
    <property type="molecule type" value="Genomic_DNA"/>
</dbReference>
<keyword evidence="5" id="KW-0210">Decarboxylase</keyword>
<proteinExistence type="predicted"/>
<evidence type="ECO:0000256" key="2">
    <source>
        <dbReference type="ARBA" id="ARBA00004754"/>
    </source>
</evidence>
<dbReference type="Pfam" id="PF09349">
    <property type="entry name" value="OHCU_decarbox"/>
    <property type="match status" value="1"/>
</dbReference>
<organism evidence="8 9">
    <name type="scientific">Methylobrevis pamukkalensis</name>
    <dbReference type="NCBI Taxonomy" id="1439726"/>
    <lineage>
        <taxon>Bacteria</taxon>
        <taxon>Pseudomonadati</taxon>
        <taxon>Pseudomonadota</taxon>
        <taxon>Alphaproteobacteria</taxon>
        <taxon>Hyphomicrobiales</taxon>
        <taxon>Pleomorphomonadaceae</taxon>
        <taxon>Methylobrevis</taxon>
    </lineage>
</organism>
<dbReference type="GO" id="GO:0006144">
    <property type="term" value="P:purine nucleobase metabolic process"/>
    <property type="evidence" value="ECO:0007669"/>
    <property type="project" value="UniProtKB-KW"/>
</dbReference>
<evidence type="ECO:0000313" key="9">
    <source>
        <dbReference type="Proteomes" id="UP000094622"/>
    </source>
</evidence>
<evidence type="ECO:0000256" key="4">
    <source>
        <dbReference type="ARBA" id="ARBA00022631"/>
    </source>
</evidence>
<dbReference type="GO" id="GO:0000255">
    <property type="term" value="P:allantoin metabolic process"/>
    <property type="evidence" value="ECO:0007669"/>
    <property type="project" value="InterPro"/>
</dbReference>
<keyword evidence="6" id="KW-0456">Lyase</keyword>
<dbReference type="GO" id="GO:0051997">
    <property type="term" value="F:2-oxo-4-hydroxy-4-carboxy-5-ureidoimidazoline decarboxylase activity"/>
    <property type="evidence" value="ECO:0007669"/>
    <property type="project" value="UniProtKB-EC"/>
</dbReference>
<evidence type="ECO:0000256" key="6">
    <source>
        <dbReference type="ARBA" id="ARBA00023239"/>
    </source>
</evidence>
<protein>
    <recommendedName>
        <fullName evidence="3">2-oxo-4-hydroxy-4-carboxy-5-ureidoimidazoline decarboxylase</fullName>
        <ecNumber evidence="3">4.1.1.97</ecNumber>
    </recommendedName>
</protein>
<evidence type="ECO:0000259" key="7">
    <source>
        <dbReference type="Pfam" id="PF09349"/>
    </source>
</evidence>
<comment type="pathway">
    <text evidence="2">Purine metabolism; urate degradation; (S)-allantoin from urate: step 3/3.</text>
</comment>
<gene>
    <name evidence="8" type="primary">uao</name>
    <name evidence="8" type="ORF">A6302_03009</name>
</gene>
<dbReference type="InterPro" id="IPR018020">
    <property type="entry name" value="OHCU_decarboxylase"/>
</dbReference>